<sequence length="105" mass="11322">EVQLHQSGAELVKPGVSVKISCKASGYSFTSYNMHWVKQRPGQVLEWIGAINPGSGGTGYNEKFKGKATLTEGKSSSTAFMQLSSLTPEDTAVYYCARHSIVTTC</sequence>
<dbReference type="SMART" id="SM00409">
    <property type="entry name" value="IG"/>
    <property type="match status" value="1"/>
</dbReference>
<dbReference type="InterPro" id="IPR013106">
    <property type="entry name" value="Ig_V-set"/>
</dbReference>
<evidence type="ECO:0000256" key="1">
    <source>
        <dbReference type="ARBA" id="ARBA00022859"/>
    </source>
</evidence>
<proteinExistence type="predicted"/>
<accession>A0ABK0KXG2</accession>
<dbReference type="InterPro" id="IPR007110">
    <property type="entry name" value="Ig-like_dom"/>
</dbReference>
<protein>
    <recommendedName>
        <fullName evidence="4">Ig-like domain-containing protein</fullName>
    </recommendedName>
</protein>
<evidence type="ECO:0000259" key="4">
    <source>
        <dbReference type="PROSITE" id="PS50835"/>
    </source>
</evidence>
<keyword evidence="1" id="KW-0391">Immunity</keyword>
<name>A0ABK0KXG2_RAT</name>
<dbReference type="Pfam" id="PF07686">
    <property type="entry name" value="V-set"/>
    <property type="match status" value="1"/>
</dbReference>
<dbReference type="Gene3D" id="2.60.40.10">
    <property type="entry name" value="Immunoglobulins"/>
    <property type="match status" value="1"/>
</dbReference>
<dbReference type="Ensembl" id="ENSRNOT00000156627.1">
    <property type="protein sequence ID" value="ENSRNOP00000099392.1"/>
    <property type="gene ID" value="ENSRNOG00000090323.1"/>
</dbReference>
<organism evidence="5 6">
    <name type="scientific">Rattus norvegicus</name>
    <name type="common">Rat</name>
    <dbReference type="NCBI Taxonomy" id="10116"/>
    <lineage>
        <taxon>Eukaryota</taxon>
        <taxon>Metazoa</taxon>
        <taxon>Chordata</taxon>
        <taxon>Craniata</taxon>
        <taxon>Vertebrata</taxon>
        <taxon>Euteleostomi</taxon>
        <taxon>Mammalia</taxon>
        <taxon>Eutheria</taxon>
        <taxon>Euarchontoglires</taxon>
        <taxon>Glires</taxon>
        <taxon>Rodentia</taxon>
        <taxon>Myomorpha</taxon>
        <taxon>Muroidea</taxon>
        <taxon>Muridae</taxon>
        <taxon>Murinae</taxon>
        <taxon>Rattus</taxon>
    </lineage>
</organism>
<keyword evidence="6" id="KW-1185">Reference proteome</keyword>
<keyword evidence="3" id="KW-1280">Immunoglobulin</keyword>
<reference evidence="5" key="3">
    <citation type="submission" date="2025-09" db="UniProtKB">
        <authorList>
            <consortium name="Ensembl"/>
        </authorList>
    </citation>
    <scope>IDENTIFICATION</scope>
    <source>
        <strain evidence="5">Brown Norway</strain>
    </source>
</reference>
<evidence type="ECO:0000256" key="3">
    <source>
        <dbReference type="ARBA" id="ARBA00043265"/>
    </source>
</evidence>
<dbReference type="InterPro" id="IPR013783">
    <property type="entry name" value="Ig-like_fold"/>
</dbReference>
<dbReference type="SUPFAM" id="SSF48726">
    <property type="entry name" value="Immunoglobulin"/>
    <property type="match status" value="1"/>
</dbReference>
<dbReference type="InterPro" id="IPR050199">
    <property type="entry name" value="IgHV"/>
</dbReference>
<evidence type="ECO:0000256" key="2">
    <source>
        <dbReference type="ARBA" id="ARBA00023130"/>
    </source>
</evidence>
<reference evidence="5" key="1">
    <citation type="submission" date="2024-01" db="EMBL/GenBank/DDBJ databases">
        <title>GRCr8: a new rat reference genome assembly contstructed from accurate long reads and long range scaffolding.</title>
        <authorList>
            <person name="Doris P.A."/>
            <person name="Kalbfleisch T."/>
            <person name="Li K."/>
            <person name="Howe K."/>
            <person name="Wood J."/>
        </authorList>
    </citation>
    <scope>NUCLEOTIDE SEQUENCE [LARGE SCALE GENOMIC DNA]</scope>
    <source>
        <strain evidence="5">Brown Norway</strain>
    </source>
</reference>
<feature type="domain" description="Ig-like" evidence="4">
    <location>
        <begin position="1"/>
        <end position="105"/>
    </location>
</feature>
<evidence type="ECO:0000313" key="5">
    <source>
        <dbReference type="Ensembl" id="ENSRNOP00000099392.1"/>
    </source>
</evidence>
<evidence type="ECO:0000313" key="6">
    <source>
        <dbReference type="Proteomes" id="UP000002494"/>
    </source>
</evidence>
<dbReference type="InterPro" id="IPR003599">
    <property type="entry name" value="Ig_sub"/>
</dbReference>
<dbReference type="InterPro" id="IPR036179">
    <property type="entry name" value="Ig-like_dom_sf"/>
</dbReference>
<dbReference type="SMART" id="SM00406">
    <property type="entry name" value="IGv"/>
    <property type="match status" value="1"/>
</dbReference>
<keyword evidence="2" id="KW-1064">Adaptive immunity</keyword>
<dbReference type="GeneTree" id="ENSGT00950000183013"/>
<dbReference type="PANTHER" id="PTHR23266">
    <property type="entry name" value="IMMUNOGLOBULIN HEAVY CHAIN"/>
    <property type="match status" value="1"/>
</dbReference>
<dbReference type="PROSITE" id="PS50835">
    <property type="entry name" value="IG_LIKE"/>
    <property type="match status" value="1"/>
</dbReference>
<dbReference type="Proteomes" id="UP000002494">
    <property type="component" value="Chromosome 6"/>
</dbReference>
<reference evidence="5" key="2">
    <citation type="submission" date="2025-08" db="UniProtKB">
        <authorList>
            <consortium name="Ensembl"/>
        </authorList>
    </citation>
    <scope>IDENTIFICATION</scope>
    <source>
        <strain evidence="5">Brown Norway</strain>
    </source>
</reference>